<accession>T1D1U7</accession>
<name>T1D1U7_9HELI</name>
<sequence length="37" mass="4352">MSAKIKHYNLRFYVISHSSDSFAIQRIKPESILDSRI</sequence>
<keyword evidence="2" id="KW-1185">Reference proteome</keyword>
<dbReference type="AlphaFoldDB" id="T1D1U7"/>
<protein>
    <submittedName>
        <fullName evidence="1">Uncharacterized protein</fullName>
    </submittedName>
</protein>
<comment type="caution">
    <text evidence="1">The sequence shown here is derived from an EMBL/GenBank/DDBJ whole genome shotgun (WGS) entry which is preliminary data.</text>
</comment>
<reference evidence="1 2" key="1">
    <citation type="journal article" date="2013" name="Genome Announc.">
        <title>Draft Genome Sequence of Helicobacter fennelliae Strain MRY12-0050, Isolated from a Bacteremia Patient.</title>
        <authorList>
            <person name="Rimbara E."/>
            <person name="Matsui M."/>
            <person name="Mori S."/>
            <person name="Suzuki S."/>
            <person name="Suzuki M."/>
            <person name="Kim H."/>
            <person name="Sekizuka T."/>
            <person name="Kuroda M."/>
            <person name="Shibayama K."/>
        </authorList>
    </citation>
    <scope>NUCLEOTIDE SEQUENCE [LARGE SCALE GENOMIC DNA]</scope>
    <source>
        <strain evidence="1 2">MRY12-0050</strain>
    </source>
</reference>
<dbReference type="EMBL" id="BASD01000018">
    <property type="protein sequence ID" value="GAD19206.1"/>
    <property type="molecule type" value="Genomic_DNA"/>
</dbReference>
<evidence type="ECO:0000313" key="1">
    <source>
        <dbReference type="EMBL" id="GAD19206.1"/>
    </source>
</evidence>
<dbReference type="Proteomes" id="UP000018143">
    <property type="component" value="Unassembled WGS sequence"/>
</dbReference>
<proteinExistence type="predicted"/>
<gene>
    <name evidence="1" type="ORF">HFN_0337</name>
</gene>
<organism evidence="1 2">
    <name type="scientific">Helicobacter fennelliae MRY12-0050</name>
    <dbReference type="NCBI Taxonomy" id="1325130"/>
    <lineage>
        <taxon>Bacteria</taxon>
        <taxon>Pseudomonadati</taxon>
        <taxon>Campylobacterota</taxon>
        <taxon>Epsilonproteobacteria</taxon>
        <taxon>Campylobacterales</taxon>
        <taxon>Helicobacteraceae</taxon>
        <taxon>Helicobacter</taxon>
    </lineage>
</organism>
<evidence type="ECO:0000313" key="2">
    <source>
        <dbReference type="Proteomes" id="UP000018143"/>
    </source>
</evidence>